<evidence type="ECO:0008006" key="5">
    <source>
        <dbReference type="Google" id="ProtNLM"/>
    </source>
</evidence>
<dbReference type="AlphaFoldDB" id="A0A217EZ16"/>
<reference evidence="3 4" key="1">
    <citation type="submission" date="2017-01" db="EMBL/GenBank/DDBJ databases">
        <title>Complete genome sequence of esterase-producing bacterium Croceicoccus marinus E4A9.</title>
        <authorList>
            <person name="Wu Y.-H."/>
            <person name="Cheng H."/>
            <person name="Xu L."/>
            <person name="Huo Y.-Y."/>
            <person name="Wang C.-S."/>
            <person name="Xu X.-W."/>
        </authorList>
    </citation>
    <scope>NUCLEOTIDE SEQUENCE [LARGE SCALE GENOMIC DNA]</scope>
    <source>
        <strain evidence="3 4">E4A9</strain>
        <plasmid evidence="4">Plasmid pcme4a9ii</plasmid>
    </source>
</reference>
<dbReference type="OrthoDB" id="9809693at2"/>
<gene>
    <name evidence="3" type="ORF">A9D14_18740</name>
</gene>
<dbReference type="Pfam" id="PF05443">
    <property type="entry name" value="ROS_MUCR"/>
    <property type="match status" value="1"/>
</dbReference>
<dbReference type="RefSeq" id="WP_066850892.1">
    <property type="nucleotide sequence ID" value="NZ_CP019604.1"/>
</dbReference>
<dbReference type="GO" id="GO:0003677">
    <property type="term" value="F:DNA binding"/>
    <property type="evidence" value="ECO:0007669"/>
    <property type="project" value="InterPro"/>
</dbReference>
<dbReference type="STRING" id="450378.GCA_001661675_03762"/>
<dbReference type="InterPro" id="IPR041920">
    <property type="entry name" value="ROS/MUCR_sf"/>
</dbReference>
<dbReference type="KEGG" id="cman:A9D14_18740"/>
<dbReference type="GO" id="GO:0008270">
    <property type="term" value="F:zinc ion binding"/>
    <property type="evidence" value="ECO:0007669"/>
    <property type="project" value="InterPro"/>
</dbReference>
<evidence type="ECO:0000256" key="1">
    <source>
        <dbReference type="ARBA" id="ARBA00007031"/>
    </source>
</evidence>
<organism evidence="3 4">
    <name type="scientific">Croceicoccus marinus</name>
    <dbReference type="NCBI Taxonomy" id="450378"/>
    <lineage>
        <taxon>Bacteria</taxon>
        <taxon>Pseudomonadati</taxon>
        <taxon>Pseudomonadota</taxon>
        <taxon>Alphaproteobacteria</taxon>
        <taxon>Sphingomonadales</taxon>
        <taxon>Erythrobacteraceae</taxon>
        <taxon>Croceicoccus</taxon>
    </lineage>
</organism>
<dbReference type="Proteomes" id="UP000195807">
    <property type="component" value="Plasmid pCME4A9II"/>
</dbReference>
<comment type="similarity">
    <text evidence="1">Belongs to the ros/MucR family.</text>
</comment>
<evidence type="ECO:0000256" key="2">
    <source>
        <dbReference type="SAM" id="MobiDB-lite"/>
    </source>
</evidence>
<accession>A0A217EZ16</accession>
<feature type="compositionally biased region" description="Basic residues" evidence="2">
    <location>
        <begin position="369"/>
        <end position="378"/>
    </location>
</feature>
<keyword evidence="3" id="KW-0614">Plasmid</keyword>
<feature type="region of interest" description="Disordered" evidence="2">
    <location>
        <begin position="80"/>
        <end position="105"/>
    </location>
</feature>
<geneLocation type="plasmid" evidence="4">
    <name>pcme4a9ii</name>
</geneLocation>
<evidence type="ECO:0000313" key="3">
    <source>
        <dbReference type="EMBL" id="ARU18381.1"/>
    </source>
</evidence>
<feature type="compositionally biased region" description="Polar residues" evidence="2">
    <location>
        <begin position="205"/>
        <end position="214"/>
    </location>
</feature>
<feature type="region of interest" description="Disordered" evidence="2">
    <location>
        <begin position="164"/>
        <end position="378"/>
    </location>
</feature>
<name>A0A217EZ16_9SPHN</name>
<dbReference type="Gene3D" id="1.10.10.1550">
    <property type="entry name" value="ROS/MUCR transcriptional regulator protein"/>
    <property type="match status" value="1"/>
</dbReference>
<dbReference type="GO" id="GO:0006355">
    <property type="term" value="P:regulation of DNA-templated transcription"/>
    <property type="evidence" value="ECO:0007669"/>
    <property type="project" value="InterPro"/>
</dbReference>
<sequence>MNDFDARRASLELVTAFVNNNRLTAAELPKLLGDVFKAISDFEAKSGEEADLDEKQFEADAPIAPAPAATLGTASTAIAELSESQTPAIDDGPQAPTAQEPAVSVETSLADPSVIVSLITGEKFKMLKRHLKKHGVTEAEYRKRFDLPDDYPMVAPAYSKLRREVATKMHQNGKEGGSESKAAEEPGAATVDEPSKAPKRKVATANKTSQGKVTSSQKKARASRAASARALKRDKGPEETETTETRAAPENAPDVSSVAHGAPDANPASNSLPEGMQTDMANADNKPLEPATEKPVRKRRMARQPADESLAANTTPALTDKPENADASSADTGAKAKSAGRKTSKARGGGATKTTSAGAGVEPKSASKDRKKLSPVFR</sequence>
<dbReference type="EMBL" id="CP019604">
    <property type="protein sequence ID" value="ARU18381.1"/>
    <property type="molecule type" value="Genomic_DNA"/>
</dbReference>
<evidence type="ECO:0000313" key="4">
    <source>
        <dbReference type="Proteomes" id="UP000195807"/>
    </source>
</evidence>
<protein>
    <recommendedName>
        <fullName evidence="5">MucR family transcriptional regulator</fullName>
    </recommendedName>
</protein>
<keyword evidence="4" id="KW-1185">Reference proteome</keyword>
<dbReference type="InterPro" id="IPR008807">
    <property type="entry name" value="ROS_MUCR"/>
</dbReference>
<feature type="compositionally biased region" description="Basic and acidic residues" evidence="2">
    <location>
        <begin position="164"/>
        <end position="184"/>
    </location>
</feature>
<proteinExistence type="inferred from homology"/>